<dbReference type="EMBL" id="JELX01000551">
    <property type="protein sequence ID" value="KYF64061.1"/>
    <property type="molecule type" value="Genomic_DNA"/>
</dbReference>
<dbReference type="InterPro" id="IPR026015">
    <property type="entry name" value="ATP_synth_OSCP/delta_N_sf"/>
</dbReference>
<evidence type="ECO:0000256" key="2">
    <source>
        <dbReference type="ARBA" id="ARBA00022448"/>
    </source>
</evidence>
<gene>
    <name evidence="7" type="primary">atpH</name>
    <name evidence="8" type="ORF">BE04_23590</name>
</gene>
<comment type="function">
    <text evidence="7">F(1)F(0) ATP synthase produces ATP from ADP in the presence of a proton or sodium gradient. F-type ATPases consist of two structural domains, F(1) containing the extramembraneous catalytic core and F(0) containing the membrane proton channel, linked together by a central stalk and a peripheral stalk. During catalysis, ATP synthesis in the catalytic domain of F(1) is coupled via a rotary mechanism of the central stalk subunits to proton translocation.</text>
</comment>
<dbReference type="PRINTS" id="PR00125">
    <property type="entry name" value="ATPASEDELTA"/>
</dbReference>
<accession>A0A150Q7W6</accession>
<dbReference type="Proteomes" id="UP000075604">
    <property type="component" value="Unassembled WGS sequence"/>
</dbReference>
<evidence type="ECO:0000256" key="6">
    <source>
        <dbReference type="ARBA" id="ARBA00023310"/>
    </source>
</evidence>
<evidence type="ECO:0000256" key="4">
    <source>
        <dbReference type="ARBA" id="ARBA00023065"/>
    </source>
</evidence>
<reference evidence="8 9" key="1">
    <citation type="submission" date="2014-02" db="EMBL/GenBank/DDBJ databases">
        <title>The small core and large imbalanced accessory genome model reveals a collaborative survival strategy of Sorangium cellulosum strains in nature.</title>
        <authorList>
            <person name="Han K."/>
            <person name="Peng R."/>
            <person name="Blom J."/>
            <person name="Li Y.-Z."/>
        </authorList>
    </citation>
    <scope>NUCLEOTIDE SEQUENCE [LARGE SCALE GENOMIC DNA]</scope>
    <source>
        <strain evidence="8 9">So0157-18</strain>
    </source>
</reference>
<dbReference type="GO" id="GO:0046933">
    <property type="term" value="F:proton-transporting ATP synthase activity, rotational mechanism"/>
    <property type="evidence" value="ECO:0007669"/>
    <property type="project" value="UniProtKB-UniRule"/>
</dbReference>
<evidence type="ECO:0000256" key="1">
    <source>
        <dbReference type="ARBA" id="ARBA00004370"/>
    </source>
</evidence>
<evidence type="ECO:0000256" key="5">
    <source>
        <dbReference type="ARBA" id="ARBA00023136"/>
    </source>
</evidence>
<keyword evidence="7" id="KW-0139">CF(1)</keyword>
<dbReference type="NCBIfam" id="TIGR01145">
    <property type="entry name" value="ATP_synt_delta"/>
    <property type="match status" value="1"/>
</dbReference>
<dbReference type="GO" id="GO:0005886">
    <property type="term" value="C:plasma membrane"/>
    <property type="evidence" value="ECO:0007669"/>
    <property type="project" value="UniProtKB-SubCell"/>
</dbReference>
<protein>
    <recommendedName>
        <fullName evidence="7">ATP synthase subunit delta</fullName>
    </recommendedName>
    <alternativeName>
        <fullName evidence="7">ATP synthase F(1) sector subunit delta</fullName>
    </alternativeName>
    <alternativeName>
        <fullName evidence="7">F-type ATPase subunit delta</fullName>
        <shortName evidence="7">F-ATPase subunit delta</shortName>
    </alternativeName>
</protein>
<proteinExistence type="inferred from homology"/>
<dbReference type="PANTHER" id="PTHR11910">
    <property type="entry name" value="ATP SYNTHASE DELTA CHAIN"/>
    <property type="match status" value="1"/>
</dbReference>
<dbReference type="SUPFAM" id="SSF47928">
    <property type="entry name" value="N-terminal domain of the delta subunit of the F1F0-ATP synthase"/>
    <property type="match status" value="1"/>
</dbReference>
<comment type="subcellular location">
    <subcellularLocation>
        <location evidence="7">Cell membrane</location>
        <topology evidence="7">Peripheral membrane protein</topology>
    </subcellularLocation>
    <subcellularLocation>
        <location evidence="1">Membrane</location>
    </subcellularLocation>
</comment>
<evidence type="ECO:0000313" key="8">
    <source>
        <dbReference type="EMBL" id="KYF64061.1"/>
    </source>
</evidence>
<keyword evidence="6 7" id="KW-0066">ATP synthesis</keyword>
<keyword evidence="2 7" id="KW-0813">Transport</keyword>
<comment type="function">
    <text evidence="7">This protein is part of the stalk that links CF(0) to CF(1). It either transmits conformational changes from CF(0) to CF(1) or is implicated in proton conduction.</text>
</comment>
<evidence type="ECO:0000313" key="9">
    <source>
        <dbReference type="Proteomes" id="UP000075604"/>
    </source>
</evidence>
<dbReference type="GO" id="GO:0045259">
    <property type="term" value="C:proton-transporting ATP synthase complex"/>
    <property type="evidence" value="ECO:0007669"/>
    <property type="project" value="UniProtKB-KW"/>
</dbReference>
<evidence type="ECO:0000256" key="3">
    <source>
        <dbReference type="ARBA" id="ARBA00022781"/>
    </source>
</evidence>
<dbReference type="HAMAP" id="MF_01416">
    <property type="entry name" value="ATP_synth_delta_bact"/>
    <property type="match status" value="1"/>
</dbReference>
<dbReference type="NCBIfam" id="NF004402">
    <property type="entry name" value="PRK05758.2-2"/>
    <property type="match status" value="1"/>
</dbReference>
<name>A0A150Q7W6_SORCE</name>
<dbReference type="AlphaFoldDB" id="A0A150Q7W6"/>
<keyword evidence="3 7" id="KW-0375">Hydrogen ion transport</keyword>
<dbReference type="Pfam" id="PF00213">
    <property type="entry name" value="OSCP"/>
    <property type="match status" value="1"/>
</dbReference>
<evidence type="ECO:0000256" key="7">
    <source>
        <dbReference type="HAMAP-Rule" id="MF_01416"/>
    </source>
</evidence>
<keyword evidence="7" id="KW-1003">Cell membrane</keyword>
<comment type="similarity">
    <text evidence="7">Belongs to the ATPase delta chain family.</text>
</comment>
<dbReference type="InterPro" id="IPR000711">
    <property type="entry name" value="ATPase_OSCP/dsu"/>
</dbReference>
<keyword evidence="5 7" id="KW-0472">Membrane</keyword>
<dbReference type="Gene3D" id="1.10.520.20">
    <property type="entry name" value="N-terminal domain of the delta subunit of the F1F0-ATP synthase"/>
    <property type="match status" value="1"/>
</dbReference>
<organism evidence="8 9">
    <name type="scientific">Sorangium cellulosum</name>
    <name type="common">Polyangium cellulosum</name>
    <dbReference type="NCBI Taxonomy" id="56"/>
    <lineage>
        <taxon>Bacteria</taxon>
        <taxon>Pseudomonadati</taxon>
        <taxon>Myxococcota</taxon>
        <taxon>Polyangia</taxon>
        <taxon>Polyangiales</taxon>
        <taxon>Polyangiaceae</taxon>
        <taxon>Sorangium</taxon>
    </lineage>
</organism>
<sequence length="180" mass="19895">MSYEAVARRYGRAIFEIGKETGTLAALAREIGDASATYAASEELRLVLDNPLIPEAQREELLREIGARAGFSEVTKNTLLLLARRRRLSALPEIARQLALLVDQEQNVARAVVTSAGPLSNDYLDRLRAELERATGRKISITHKQDPSLIAGVVTQIDDQVIDGSLRTRLSAFRDNLLRT</sequence>
<keyword evidence="4 7" id="KW-0406">Ion transport</keyword>
<comment type="caution">
    <text evidence="8">The sequence shown here is derived from an EMBL/GenBank/DDBJ whole genome shotgun (WGS) entry which is preliminary data.</text>
</comment>